<reference evidence="2 3" key="1">
    <citation type="submission" date="2024-09" db="EMBL/GenBank/DDBJ databases">
        <authorList>
            <person name="Lee S.D."/>
        </authorList>
    </citation>
    <scope>NUCLEOTIDE SEQUENCE [LARGE SCALE GENOMIC DNA]</scope>
    <source>
        <strain evidence="2 3">N8-3</strain>
    </source>
</reference>
<evidence type="ECO:0000313" key="3">
    <source>
        <dbReference type="Proteomes" id="UP001592531"/>
    </source>
</evidence>
<comment type="caution">
    <text evidence="2">The sequence shown here is derived from an EMBL/GenBank/DDBJ whole genome shotgun (WGS) entry which is preliminary data.</text>
</comment>
<gene>
    <name evidence="2" type="ORF">ACEZDE_05025</name>
</gene>
<dbReference type="Gene3D" id="3.10.450.50">
    <property type="match status" value="1"/>
</dbReference>
<feature type="domain" description="SnoaL-like" evidence="1">
    <location>
        <begin position="12"/>
        <end position="113"/>
    </location>
</feature>
<proteinExistence type="predicted"/>
<sequence length="125" mass="13084">MTDAANLQDLAVRYLAGWNETDPAARRALVADLWAEDGRYTDPLVAAEGRDAIDATLGAVQQQFPGLVFSLLGPVDAHHGIARFGWELGPAGGEALVVGFDVLVADADGRISQVLGFLDQVPAAG</sequence>
<dbReference type="RefSeq" id="WP_380532732.1">
    <property type="nucleotide sequence ID" value="NZ_JBHFAB010000003.1"/>
</dbReference>
<keyword evidence="3" id="KW-1185">Reference proteome</keyword>
<dbReference type="Proteomes" id="UP001592531">
    <property type="component" value="Unassembled WGS sequence"/>
</dbReference>
<dbReference type="InterPro" id="IPR037401">
    <property type="entry name" value="SnoaL-like"/>
</dbReference>
<dbReference type="InterPro" id="IPR032710">
    <property type="entry name" value="NTF2-like_dom_sf"/>
</dbReference>
<dbReference type="Pfam" id="PF12680">
    <property type="entry name" value="SnoaL_2"/>
    <property type="match status" value="1"/>
</dbReference>
<organism evidence="2 3">
    <name type="scientific">Streptacidiphilus cavernicola</name>
    <dbReference type="NCBI Taxonomy" id="3342716"/>
    <lineage>
        <taxon>Bacteria</taxon>
        <taxon>Bacillati</taxon>
        <taxon>Actinomycetota</taxon>
        <taxon>Actinomycetes</taxon>
        <taxon>Kitasatosporales</taxon>
        <taxon>Streptomycetaceae</taxon>
        <taxon>Streptacidiphilus</taxon>
    </lineage>
</organism>
<dbReference type="SUPFAM" id="SSF54427">
    <property type="entry name" value="NTF2-like"/>
    <property type="match status" value="1"/>
</dbReference>
<evidence type="ECO:0000259" key="1">
    <source>
        <dbReference type="Pfam" id="PF12680"/>
    </source>
</evidence>
<dbReference type="EMBL" id="JBHFAB010000003">
    <property type="protein sequence ID" value="MFC1416000.1"/>
    <property type="molecule type" value="Genomic_DNA"/>
</dbReference>
<accession>A0ABV6VQJ5</accession>
<name>A0ABV6VQJ5_9ACTN</name>
<protein>
    <submittedName>
        <fullName evidence="2">Nuclear transport factor 2 family protein</fullName>
    </submittedName>
</protein>
<evidence type="ECO:0000313" key="2">
    <source>
        <dbReference type="EMBL" id="MFC1416000.1"/>
    </source>
</evidence>